<dbReference type="AlphaFoldDB" id="A0AAV7VIS6"/>
<dbReference type="EMBL" id="JANPWB010000003">
    <property type="protein sequence ID" value="KAJ1200579.1"/>
    <property type="molecule type" value="Genomic_DNA"/>
</dbReference>
<feature type="region of interest" description="Disordered" evidence="1">
    <location>
        <begin position="1"/>
        <end position="40"/>
    </location>
</feature>
<feature type="compositionally biased region" description="Low complexity" evidence="1">
    <location>
        <begin position="1"/>
        <end position="21"/>
    </location>
</feature>
<proteinExistence type="predicted"/>
<evidence type="ECO:0000256" key="1">
    <source>
        <dbReference type="SAM" id="MobiDB-lite"/>
    </source>
</evidence>
<name>A0AAV7VIS6_PLEWA</name>
<dbReference type="Proteomes" id="UP001066276">
    <property type="component" value="Chromosome 2_1"/>
</dbReference>
<comment type="caution">
    <text evidence="2">The sequence shown here is derived from an EMBL/GenBank/DDBJ whole genome shotgun (WGS) entry which is preliminary data.</text>
</comment>
<sequence>MQRSASSSRAPLLPPRLSSRPRCPEPPWAAEESSEPRALCERRTVEEPHFRLRSLRLRIQNLVIDQILTGFASATGVKPLKDTVCPTEGVSCCMDLCPD</sequence>
<reference evidence="2" key="1">
    <citation type="journal article" date="2022" name="bioRxiv">
        <title>Sequencing and chromosome-scale assembly of the giantPleurodeles waltlgenome.</title>
        <authorList>
            <person name="Brown T."/>
            <person name="Elewa A."/>
            <person name="Iarovenko S."/>
            <person name="Subramanian E."/>
            <person name="Araus A.J."/>
            <person name="Petzold A."/>
            <person name="Susuki M."/>
            <person name="Suzuki K.-i.T."/>
            <person name="Hayashi T."/>
            <person name="Toyoda A."/>
            <person name="Oliveira C."/>
            <person name="Osipova E."/>
            <person name="Leigh N.D."/>
            <person name="Simon A."/>
            <person name="Yun M.H."/>
        </authorList>
    </citation>
    <scope>NUCLEOTIDE SEQUENCE</scope>
    <source>
        <strain evidence="2">20211129_DDA</strain>
        <tissue evidence="2">Liver</tissue>
    </source>
</reference>
<evidence type="ECO:0000313" key="2">
    <source>
        <dbReference type="EMBL" id="KAJ1200579.1"/>
    </source>
</evidence>
<accession>A0AAV7VIS6</accession>
<organism evidence="2 3">
    <name type="scientific">Pleurodeles waltl</name>
    <name type="common">Iberian ribbed newt</name>
    <dbReference type="NCBI Taxonomy" id="8319"/>
    <lineage>
        <taxon>Eukaryota</taxon>
        <taxon>Metazoa</taxon>
        <taxon>Chordata</taxon>
        <taxon>Craniata</taxon>
        <taxon>Vertebrata</taxon>
        <taxon>Euteleostomi</taxon>
        <taxon>Amphibia</taxon>
        <taxon>Batrachia</taxon>
        <taxon>Caudata</taxon>
        <taxon>Salamandroidea</taxon>
        <taxon>Salamandridae</taxon>
        <taxon>Pleurodelinae</taxon>
        <taxon>Pleurodeles</taxon>
    </lineage>
</organism>
<keyword evidence="3" id="KW-1185">Reference proteome</keyword>
<gene>
    <name evidence="2" type="ORF">NDU88_004402</name>
</gene>
<evidence type="ECO:0000313" key="3">
    <source>
        <dbReference type="Proteomes" id="UP001066276"/>
    </source>
</evidence>
<protein>
    <submittedName>
        <fullName evidence="2">Uncharacterized protein</fullName>
    </submittedName>
</protein>